<name>A0AAV5FU99_ELECO</name>
<accession>A0AAV5FU99</accession>
<comment type="caution">
    <text evidence="2">The sequence shown here is derived from an EMBL/GenBank/DDBJ whole genome shotgun (WGS) entry which is preliminary data.</text>
</comment>
<dbReference type="AlphaFoldDB" id="A0AAV5FU99"/>
<protein>
    <submittedName>
        <fullName evidence="2">Uncharacterized protein</fullName>
    </submittedName>
</protein>
<evidence type="ECO:0000313" key="3">
    <source>
        <dbReference type="Proteomes" id="UP001054889"/>
    </source>
</evidence>
<gene>
    <name evidence="2" type="primary">gb27471</name>
    <name evidence="2" type="ORF">PR202_gb27471</name>
</gene>
<reference evidence="2" key="2">
    <citation type="submission" date="2021-12" db="EMBL/GenBank/DDBJ databases">
        <title>Resequencing data analysis of finger millet.</title>
        <authorList>
            <person name="Hatakeyama M."/>
            <person name="Aluri S."/>
            <person name="Balachadran M.T."/>
            <person name="Sivarajan S.R."/>
            <person name="Poveda L."/>
            <person name="Shimizu-Inatsugi R."/>
            <person name="Schlapbach R."/>
            <person name="Sreeman S.M."/>
            <person name="Shimizu K.K."/>
        </authorList>
    </citation>
    <scope>NUCLEOTIDE SEQUENCE</scope>
</reference>
<evidence type="ECO:0000256" key="1">
    <source>
        <dbReference type="SAM" id="MobiDB-lite"/>
    </source>
</evidence>
<dbReference type="EMBL" id="BQKI01000096">
    <property type="protein sequence ID" value="GJN38433.1"/>
    <property type="molecule type" value="Genomic_DNA"/>
</dbReference>
<proteinExistence type="predicted"/>
<feature type="compositionally biased region" description="Basic residues" evidence="1">
    <location>
        <begin position="70"/>
        <end position="80"/>
    </location>
</feature>
<dbReference type="Proteomes" id="UP001054889">
    <property type="component" value="Unassembled WGS sequence"/>
</dbReference>
<organism evidence="2 3">
    <name type="scientific">Eleusine coracana subsp. coracana</name>
    <dbReference type="NCBI Taxonomy" id="191504"/>
    <lineage>
        <taxon>Eukaryota</taxon>
        <taxon>Viridiplantae</taxon>
        <taxon>Streptophyta</taxon>
        <taxon>Embryophyta</taxon>
        <taxon>Tracheophyta</taxon>
        <taxon>Spermatophyta</taxon>
        <taxon>Magnoliopsida</taxon>
        <taxon>Liliopsida</taxon>
        <taxon>Poales</taxon>
        <taxon>Poaceae</taxon>
        <taxon>PACMAD clade</taxon>
        <taxon>Chloridoideae</taxon>
        <taxon>Cynodonteae</taxon>
        <taxon>Eleusininae</taxon>
        <taxon>Eleusine</taxon>
    </lineage>
</organism>
<evidence type="ECO:0000313" key="2">
    <source>
        <dbReference type="EMBL" id="GJN38433.1"/>
    </source>
</evidence>
<sequence length="80" mass="8526">MALPQLVVLEGIGSDVVWAGEVQMQQRHPESDKVVFVQGATGRMSLCCRPADMPAKEAASLHRSLDAAGSRRRRAGVPAA</sequence>
<reference evidence="2" key="1">
    <citation type="journal article" date="2018" name="DNA Res.">
        <title>Multiple hybrid de novo genome assembly of finger millet, an orphan allotetraploid crop.</title>
        <authorList>
            <person name="Hatakeyama M."/>
            <person name="Aluri S."/>
            <person name="Balachadran M.T."/>
            <person name="Sivarajan S.R."/>
            <person name="Patrignani A."/>
            <person name="Gruter S."/>
            <person name="Poveda L."/>
            <person name="Shimizu-Inatsugi R."/>
            <person name="Baeten J."/>
            <person name="Francoijs K.J."/>
            <person name="Nataraja K.N."/>
            <person name="Reddy Y.A.N."/>
            <person name="Phadnis S."/>
            <person name="Ravikumar R.L."/>
            <person name="Schlapbach R."/>
            <person name="Sreeman S.M."/>
            <person name="Shimizu K.K."/>
        </authorList>
    </citation>
    <scope>NUCLEOTIDE SEQUENCE</scope>
</reference>
<feature type="region of interest" description="Disordered" evidence="1">
    <location>
        <begin position="58"/>
        <end position="80"/>
    </location>
</feature>
<keyword evidence="3" id="KW-1185">Reference proteome</keyword>